<accession>A0AAE0MYA6</accession>
<evidence type="ECO:0000256" key="1">
    <source>
        <dbReference type="SAM" id="MobiDB-lite"/>
    </source>
</evidence>
<proteinExistence type="predicted"/>
<evidence type="ECO:0000313" key="4">
    <source>
        <dbReference type="Proteomes" id="UP001287356"/>
    </source>
</evidence>
<dbReference type="PROSITE" id="PS51184">
    <property type="entry name" value="JMJC"/>
    <property type="match status" value="1"/>
</dbReference>
<feature type="region of interest" description="Disordered" evidence="1">
    <location>
        <begin position="1"/>
        <end position="25"/>
    </location>
</feature>
<feature type="compositionally biased region" description="Basic and acidic residues" evidence="1">
    <location>
        <begin position="335"/>
        <end position="353"/>
    </location>
</feature>
<evidence type="ECO:0000313" key="3">
    <source>
        <dbReference type="EMBL" id="KAK3360788.1"/>
    </source>
</evidence>
<reference evidence="3" key="2">
    <citation type="submission" date="2023-06" db="EMBL/GenBank/DDBJ databases">
        <authorList>
            <consortium name="Lawrence Berkeley National Laboratory"/>
            <person name="Haridas S."/>
            <person name="Hensen N."/>
            <person name="Bonometti L."/>
            <person name="Westerberg I."/>
            <person name="Brannstrom I.O."/>
            <person name="Guillou S."/>
            <person name="Cros-Aarteil S."/>
            <person name="Calhoun S."/>
            <person name="Kuo A."/>
            <person name="Mondo S."/>
            <person name="Pangilinan J."/>
            <person name="Riley R."/>
            <person name="Labutti K."/>
            <person name="Andreopoulos B."/>
            <person name="Lipzen A."/>
            <person name="Chen C."/>
            <person name="Yanf M."/>
            <person name="Daum C."/>
            <person name="Ng V."/>
            <person name="Clum A."/>
            <person name="Steindorff A."/>
            <person name="Ohm R."/>
            <person name="Martin F."/>
            <person name="Silar P."/>
            <person name="Natvig D."/>
            <person name="Lalanne C."/>
            <person name="Gautier V."/>
            <person name="Ament-Velasquez S.L."/>
            <person name="Kruys A."/>
            <person name="Hutchinson M.I."/>
            <person name="Powell A.J."/>
            <person name="Barry K."/>
            <person name="Miller A.N."/>
            <person name="Grigoriev I.V."/>
            <person name="Debuchy R."/>
            <person name="Gladieux P."/>
            <person name="Thoren M.H."/>
            <person name="Johannesson H."/>
        </authorList>
    </citation>
    <scope>NUCLEOTIDE SEQUENCE</scope>
    <source>
        <strain evidence="3">CBS 958.72</strain>
    </source>
</reference>
<dbReference type="Proteomes" id="UP001287356">
    <property type="component" value="Unassembled WGS sequence"/>
</dbReference>
<sequence length="738" mass="82970">MAYLHVTRPGATDLPPLVDQGPAGGELDDDALVLSPDQAQQIDQFRQKFRVCENDAEKYQLCTEARDKVLEQHTGLQFLSAGYEHVMFVECAEYKTWKERRHKVRSRSAEPNKDEAAQWDEFVDVVKNASEIKSRCLNPLKAVAKFWGRDFVQHYQLASRGPKYCEVAAAAARVVRDRDEAVTKLNRLRLRRFRAPGRRHLRHDINSIDQIDFVNLKAWPDKNPFDKDKDATISLPCEKLDAGDLPDGFGFDKFGGMVHKEYAVALPETNRTNTAEPPVLPETDGAGTAEPSALPGADIADTGPATAEPSALPGADIADTGPATAEPQQPISKRPRLDEPHPFPDTHMPRPMHDRVADDTYRKQVLDELQENPGQAMPLRGSHGEENRKLIRRLLENIKPPNTDGSQANEAWFCTGDEAQSRVDSSLDNTPIITEGQQQFRWKKGDRPIVQLFRRMGGFDRSVSVQIPSLTADSFQVRKLSEVQKRFLDKKDTDDPWNILDLQSPLPASILPSFLTGENCQLLLQIRDTVLMGNSAERVVAPREQWNEWKNILEWVLLSEAGHNTAPHTDSHGLSTWITAQEECVGFGWMSHPTQQEEEKWMADPQHYTGGRWRYVILKPGQTVFFISGTIHFVFRLRSKHTVPQTLSLGGHILQWSGIERWLQVVIAQMKIPAITNEDMESSAPKYVSMVADLVRTKVKNGRVEELGGKAAVMRFFASMKVSLPAILGDTRLTIPGI</sequence>
<protein>
    <recommendedName>
        <fullName evidence="2">JmjC domain-containing protein</fullName>
    </recommendedName>
</protein>
<dbReference type="Gene3D" id="2.60.120.650">
    <property type="entry name" value="Cupin"/>
    <property type="match status" value="1"/>
</dbReference>
<name>A0AAE0MYA6_9PEZI</name>
<dbReference type="InterPro" id="IPR003347">
    <property type="entry name" value="JmjC_dom"/>
</dbReference>
<comment type="caution">
    <text evidence="3">The sequence shown here is derived from an EMBL/GenBank/DDBJ whole genome shotgun (WGS) entry which is preliminary data.</text>
</comment>
<feature type="region of interest" description="Disordered" evidence="1">
    <location>
        <begin position="268"/>
        <end position="353"/>
    </location>
</feature>
<evidence type="ECO:0000259" key="2">
    <source>
        <dbReference type="PROSITE" id="PS51184"/>
    </source>
</evidence>
<dbReference type="AlphaFoldDB" id="A0AAE0MYA6"/>
<gene>
    <name evidence="3" type="ORF">B0T24DRAFT_540016</name>
</gene>
<organism evidence="3 4">
    <name type="scientific">Lasiosphaeria ovina</name>
    <dbReference type="NCBI Taxonomy" id="92902"/>
    <lineage>
        <taxon>Eukaryota</taxon>
        <taxon>Fungi</taxon>
        <taxon>Dikarya</taxon>
        <taxon>Ascomycota</taxon>
        <taxon>Pezizomycotina</taxon>
        <taxon>Sordariomycetes</taxon>
        <taxon>Sordariomycetidae</taxon>
        <taxon>Sordariales</taxon>
        <taxon>Lasiosphaeriaceae</taxon>
        <taxon>Lasiosphaeria</taxon>
    </lineage>
</organism>
<dbReference type="EMBL" id="JAULSN010000014">
    <property type="protein sequence ID" value="KAK3360788.1"/>
    <property type="molecule type" value="Genomic_DNA"/>
</dbReference>
<keyword evidence="4" id="KW-1185">Reference proteome</keyword>
<dbReference type="SUPFAM" id="SSF51197">
    <property type="entry name" value="Clavaminate synthase-like"/>
    <property type="match status" value="1"/>
</dbReference>
<reference evidence="3" key="1">
    <citation type="journal article" date="2023" name="Mol. Phylogenet. Evol.">
        <title>Genome-scale phylogeny and comparative genomics of the fungal order Sordariales.</title>
        <authorList>
            <person name="Hensen N."/>
            <person name="Bonometti L."/>
            <person name="Westerberg I."/>
            <person name="Brannstrom I.O."/>
            <person name="Guillou S."/>
            <person name="Cros-Aarteil S."/>
            <person name="Calhoun S."/>
            <person name="Haridas S."/>
            <person name="Kuo A."/>
            <person name="Mondo S."/>
            <person name="Pangilinan J."/>
            <person name="Riley R."/>
            <person name="LaButti K."/>
            <person name="Andreopoulos B."/>
            <person name="Lipzen A."/>
            <person name="Chen C."/>
            <person name="Yan M."/>
            <person name="Daum C."/>
            <person name="Ng V."/>
            <person name="Clum A."/>
            <person name="Steindorff A."/>
            <person name="Ohm R.A."/>
            <person name="Martin F."/>
            <person name="Silar P."/>
            <person name="Natvig D.O."/>
            <person name="Lalanne C."/>
            <person name="Gautier V."/>
            <person name="Ament-Velasquez S.L."/>
            <person name="Kruys A."/>
            <person name="Hutchinson M.I."/>
            <person name="Powell A.J."/>
            <person name="Barry K."/>
            <person name="Miller A.N."/>
            <person name="Grigoriev I.V."/>
            <person name="Debuchy R."/>
            <person name="Gladieux P."/>
            <person name="Hiltunen Thoren M."/>
            <person name="Johannesson H."/>
        </authorList>
    </citation>
    <scope>NUCLEOTIDE SEQUENCE</scope>
    <source>
        <strain evidence="3">CBS 958.72</strain>
    </source>
</reference>
<feature type="domain" description="JmjC" evidence="2">
    <location>
        <begin position="500"/>
        <end position="670"/>
    </location>
</feature>